<accession>A0ABZ2YED0</accession>
<keyword evidence="6 10" id="KW-0229">DNA integration</keyword>
<feature type="domain" description="Tyr recombinase" evidence="11">
    <location>
        <begin position="111"/>
        <end position="294"/>
    </location>
</feature>
<dbReference type="CDD" id="cd00798">
    <property type="entry name" value="INT_XerDC_C"/>
    <property type="match status" value="1"/>
</dbReference>
<feature type="active site" evidence="10">
    <location>
        <position position="151"/>
    </location>
</feature>
<dbReference type="RefSeq" id="WP_369019333.1">
    <property type="nucleotide sequence ID" value="NZ_CP121689.1"/>
</dbReference>
<evidence type="ECO:0000256" key="6">
    <source>
        <dbReference type="ARBA" id="ARBA00022908"/>
    </source>
</evidence>
<evidence type="ECO:0000313" key="14">
    <source>
        <dbReference type="Proteomes" id="UP001461341"/>
    </source>
</evidence>
<dbReference type="Gene3D" id="1.10.150.130">
    <property type="match status" value="1"/>
</dbReference>
<feature type="active site" evidence="10">
    <location>
        <position position="249"/>
    </location>
</feature>
<keyword evidence="8 10" id="KW-0233">DNA recombination</keyword>
<dbReference type="Pfam" id="PF02899">
    <property type="entry name" value="Phage_int_SAM_1"/>
    <property type="match status" value="1"/>
</dbReference>
<dbReference type="InterPro" id="IPR002104">
    <property type="entry name" value="Integrase_catalytic"/>
</dbReference>
<dbReference type="PANTHER" id="PTHR30349">
    <property type="entry name" value="PHAGE INTEGRASE-RELATED"/>
    <property type="match status" value="1"/>
</dbReference>
<dbReference type="InterPro" id="IPR023009">
    <property type="entry name" value="Tyrosine_recombinase_XerC/XerD"/>
</dbReference>
<comment type="similarity">
    <text evidence="10">Belongs to the 'phage' integrase family. XerC subfamily.</text>
</comment>
<keyword evidence="5 10" id="KW-0159">Chromosome partition</keyword>
<evidence type="ECO:0000256" key="2">
    <source>
        <dbReference type="ARBA" id="ARBA00010450"/>
    </source>
</evidence>
<sequence length="300" mass="34332">MSPGNLQEAIEAFLDFLYWEKRVSENTLCSYENDLKALHGFLIKRQITSLEELTLKDLEEFITWQYRAGHTSTTLARRISALRSFFAFLLKKNLVKENLARSLDTPKIGRKIPQVLTLAEIEAILTLPDTTKPSGLRDKAILELLYSSGLRVSELVNLEFSHLDLQNRMLRLWGKGFKERIVPFGEEAKAAIEAYLAGGRPHFLKGKPSNFVFLGPSGKPITRQSVWNMIKRYTRKAGITKNVTPHTLRHTFATHILENGADLRIIQECLGHSDISTTQIYTHITRKVLQEAYDKHFPRK</sequence>
<evidence type="ECO:0000259" key="11">
    <source>
        <dbReference type="PROSITE" id="PS51898"/>
    </source>
</evidence>
<comment type="subunit">
    <text evidence="10">Forms a cyclic heterotetrameric complex composed of two molecules of XerC and two molecules of XerD.</text>
</comment>
<keyword evidence="7 10" id="KW-0238">DNA-binding</keyword>
<feature type="active site" evidence="10">
    <location>
        <position position="175"/>
    </location>
</feature>
<evidence type="ECO:0000256" key="5">
    <source>
        <dbReference type="ARBA" id="ARBA00022829"/>
    </source>
</evidence>
<dbReference type="Proteomes" id="UP001461341">
    <property type="component" value="Chromosome"/>
</dbReference>
<evidence type="ECO:0000256" key="1">
    <source>
        <dbReference type="ARBA" id="ARBA00004496"/>
    </source>
</evidence>
<feature type="domain" description="Core-binding (CB)" evidence="12">
    <location>
        <begin position="4"/>
        <end position="90"/>
    </location>
</feature>
<dbReference type="NCBIfam" id="TIGR02225">
    <property type="entry name" value="recomb_XerD"/>
    <property type="match status" value="1"/>
</dbReference>
<dbReference type="InterPro" id="IPR011932">
    <property type="entry name" value="Recomb_XerD"/>
</dbReference>
<evidence type="ECO:0000259" key="12">
    <source>
        <dbReference type="PROSITE" id="PS51900"/>
    </source>
</evidence>
<dbReference type="NCBIfam" id="NF040815">
    <property type="entry name" value="recomb_XerA_Arch"/>
    <property type="match status" value="1"/>
</dbReference>
<comment type="subcellular location">
    <subcellularLocation>
        <location evidence="1 10">Cytoplasm</location>
    </subcellularLocation>
</comment>
<evidence type="ECO:0000313" key="13">
    <source>
        <dbReference type="EMBL" id="WZL77167.1"/>
    </source>
</evidence>
<dbReference type="HAMAP" id="MF_01808">
    <property type="entry name" value="Recomb_XerC_XerD"/>
    <property type="match status" value="1"/>
</dbReference>
<gene>
    <name evidence="13" type="primary">xerD</name>
    <name evidence="10" type="synonym">xerC</name>
    <name evidence="13" type="ORF">QBE54_05485</name>
</gene>
<organism evidence="13 14">
    <name type="scientific">Thermatribacter velox</name>
    <dbReference type="NCBI Taxonomy" id="3039681"/>
    <lineage>
        <taxon>Bacteria</taxon>
        <taxon>Pseudomonadati</taxon>
        <taxon>Atribacterota</taxon>
        <taxon>Atribacteria</taxon>
        <taxon>Atribacterales</taxon>
        <taxon>Thermatribacteraceae</taxon>
        <taxon>Thermatribacter</taxon>
    </lineage>
</organism>
<dbReference type="InterPro" id="IPR010998">
    <property type="entry name" value="Integrase_recombinase_N"/>
</dbReference>
<dbReference type="PANTHER" id="PTHR30349:SF81">
    <property type="entry name" value="TYROSINE RECOMBINASE XERC"/>
    <property type="match status" value="1"/>
</dbReference>
<protein>
    <recommendedName>
        <fullName evidence="10">Tyrosine recombinase XerC</fullName>
    </recommendedName>
</protein>
<evidence type="ECO:0000256" key="10">
    <source>
        <dbReference type="HAMAP-Rule" id="MF_01808"/>
    </source>
</evidence>
<dbReference type="PROSITE" id="PS51900">
    <property type="entry name" value="CB"/>
    <property type="match status" value="1"/>
</dbReference>
<dbReference type="InterPro" id="IPR050090">
    <property type="entry name" value="Tyrosine_recombinase_XerCD"/>
</dbReference>
<dbReference type="Gene3D" id="1.10.443.10">
    <property type="entry name" value="Intergrase catalytic core"/>
    <property type="match status" value="1"/>
</dbReference>
<dbReference type="EMBL" id="CP121689">
    <property type="protein sequence ID" value="WZL77167.1"/>
    <property type="molecule type" value="Genomic_DNA"/>
</dbReference>
<feature type="active site" evidence="10">
    <location>
        <position position="246"/>
    </location>
</feature>
<name>A0ABZ2YED0_9BACT</name>
<evidence type="ECO:0000256" key="7">
    <source>
        <dbReference type="ARBA" id="ARBA00023125"/>
    </source>
</evidence>
<dbReference type="SUPFAM" id="SSF56349">
    <property type="entry name" value="DNA breaking-rejoining enzymes"/>
    <property type="match status" value="1"/>
</dbReference>
<reference evidence="13 14" key="1">
    <citation type="submission" date="2023-03" db="EMBL/GenBank/DDBJ databases">
        <title>Novel Species.</title>
        <authorList>
            <person name="Ma S."/>
        </authorList>
    </citation>
    <scope>NUCLEOTIDE SEQUENCE [LARGE SCALE GENOMIC DNA]</scope>
    <source>
        <strain evidence="13 14">B11</strain>
    </source>
</reference>
<dbReference type="InterPro" id="IPR044068">
    <property type="entry name" value="CB"/>
</dbReference>
<dbReference type="InterPro" id="IPR011010">
    <property type="entry name" value="DNA_brk_join_enz"/>
</dbReference>
<keyword evidence="4 10" id="KW-0132">Cell division</keyword>
<dbReference type="InterPro" id="IPR004107">
    <property type="entry name" value="Integrase_SAM-like_N"/>
</dbReference>
<evidence type="ECO:0000256" key="9">
    <source>
        <dbReference type="ARBA" id="ARBA00023306"/>
    </source>
</evidence>
<evidence type="ECO:0000256" key="3">
    <source>
        <dbReference type="ARBA" id="ARBA00022490"/>
    </source>
</evidence>
<keyword evidence="3 10" id="KW-0963">Cytoplasm</keyword>
<dbReference type="Pfam" id="PF00589">
    <property type="entry name" value="Phage_integrase"/>
    <property type="match status" value="1"/>
</dbReference>
<comment type="similarity">
    <text evidence="2">Belongs to the 'phage' integrase family. XerD subfamily.</text>
</comment>
<keyword evidence="14" id="KW-1185">Reference proteome</keyword>
<evidence type="ECO:0000256" key="4">
    <source>
        <dbReference type="ARBA" id="ARBA00022618"/>
    </source>
</evidence>
<proteinExistence type="inferred from homology"/>
<feature type="active site" evidence="10">
    <location>
        <position position="272"/>
    </location>
</feature>
<evidence type="ECO:0000256" key="8">
    <source>
        <dbReference type="ARBA" id="ARBA00023172"/>
    </source>
</evidence>
<comment type="function">
    <text evidence="10">Site-specific tyrosine recombinase, which acts by catalyzing the cutting and rejoining of the recombining DNA molecules. The XerC-XerD complex is essential to convert dimers of the bacterial chromosome into monomers to permit their segregation at cell division. It also contributes to the segregational stability of plasmids.</text>
</comment>
<keyword evidence="9 10" id="KW-0131">Cell cycle</keyword>
<feature type="active site" description="O-(3'-phospho-DNA)-tyrosine intermediate" evidence="10">
    <location>
        <position position="281"/>
    </location>
</feature>
<dbReference type="PROSITE" id="PS51898">
    <property type="entry name" value="TYR_RECOMBINASE"/>
    <property type="match status" value="1"/>
</dbReference>
<dbReference type="NCBIfam" id="NF001399">
    <property type="entry name" value="PRK00283.1"/>
    <property type="match status" value="1"/>
</dbReference>
<dbReference type="InterPro" id="IPR013762">
    <property type="entry name" value="Integrase-like_cat_sf"/>
</dbReference>